<evidence type="ECO:0000256" key="1">
    <source>
        <dbReference type="ARBA" id="ARBA00009437"/>
    </source>
</evidence>
<evidence type="ECO:0000256" key="4">
    <source>
        <dbReference type="ARBA" id="ARBA00023163"/>
    </source>
</evidence>
<comment type="similarity">
    <text evidence="1">Belongs to the LysR transcriptional regulatory family.</text>
</comment>
<dbReference type="Pfam" id="PF00126">
    <property type="entry name" value="HTH_1"/>
    <property type="match status" value="1"/>
</dbReference>
<proteinExistence type="inferred from homology"/>
<evidence type="ECO:0000259" key="5">
    <source>
        <dbReference type="PROSITE" id="PS50931"/>
    </source>
</evidence>
<dbReference type="InterPro" id="IPR036390">
    <property type="entry name" value="WH_DNA-bd_sf"/>
</dbReference>
<dbReference type="SUPFAM" id="SSF46785">
    <property type="entry name" value="Winged helix' DNA-binding domain"/>
    <property type="match status" value="1"/>
</dbReference>
<dbReference type="GO" id="GO:0006351">
    <property type="term" value="P:DNA-templated transcription"/>
    <property type="evidence" value="ECO:0007669"/>
    <property type="project" value="TreeGrafter"/>
</dbReference>
<dbReference type="PROSITE" id="PS50931">
    <property type="entry name" value="HTH_LYSR"/>
    <property type="match status" value="1"/>
</dbReference>
<dbReference type="SUPFAM" id="SSF53850">
    <property type="entry name" value="Periplasmic binding protein-like II"/>
    <property type="match status" value="1"/>
</dbReference>
<dbReference type="InterPro" id="IPR058163">
    <property type="entry name" value="LysR-type_TF_proteobact-type"/>
</dbReference>
<keyword evidence="4" id="KW-0804">Transcription</keyword>
<evidence type="ECO:0000256" key="2">
    <source>
        <dbReference type="ARBA" id="ARBA00023015"/>
    </source>
</evidence>
<name>A0A1N6CMW4_9SPHN</name>
<evidence type="ECO:0000256" key="3">
    <source>
        <dbReference type="ARBA" id="ARBA00023125"/>
    </source>
</evidence>
<dbReference type="STRING" id="1123272.SAMN02745824_0374"/>
<organism evidence="6 7">
    <name type="scientific">Parasphingorhabdus marina DSM 22363</name>
    <dbReference type="NCBI Taxonomy" id="1123272"/>
    <lineage>
        <taxon>Bacteria</taxon>
        <taxon>Pseudomonadati</taxon>
        <taxon>Pseudomonadota</taxon>
        <taxon>Alphaproteobacteria</taxon>
        <taxon>Sphingomonadales</taxon>
        <taxon>Sphingomonadaceae</taxon>
        <taxon>Parasphingorhabdus</taxon>
    </lineage>
</organism>
<dbReference type="GO" id="GO:0043565">
    <property type="term" value="F:sequence-specific DNA binding"/>
    <property type="evidence" value="ECO:0007669"/>
    <property type="project" value="TreeGrafter"/>
</dbReference>
<evidence type="ECO:0000313" key="7">
    <source>
        <dbReference type="Proteomes" id="UP000185192"/>
    </source>
</evidence>
<dbReference type="PANTHER" id="PTHR30537">
    <property type="entry name" value="HTH-TYPE TRANSCRIPTIONAL REGULATOR"/>
    <property type="match status" value="1"/>
</dbReference>
<dbReference type="InterPro" id="IPR005119">
    <property type="entry name" value="LysR_subst-bd"/>
</dbReference>
<reference evidence="7" key="1">
    <citation type="submission" date="2016-11" db="EMBL/GenBank/DDBJ databases">
        <authorList>
            <person name="Varghese N."/>
            <person name="Submissions S."/>
        </authorList>
    </citation>
    <scope>NUCLEOTIDE SEQUENCE [LARGE SCALE GENOMIC DNA]</scope>
    <source>
        <strain evidence="7">DSM 22363</strain>
    </source>
</reference>
<dbReference type="InterPro" id="IPR036388">
    <property type="entry name" value="WH-like_DNA-bd_sf"/>
</dbReference>
<protein>
    <submittedName>
        <fullName evidence="6">DNA-binding transcriptional regulator, LysR family</fullName>
    </submittedName>
</protein>
<dbReference type="PRINTS" id="PR00039">
    <property type="entry name" value="HTHLYSR"/>
</dbReference>
<keyword evidence="3 6" id="KW-0238">DNA-binding</keyword>
<accession>A0A1N6CMW4</accession>
<gene>
    <name evidence="6" type="ORF">SAMN02745824_0374</name>
</gene>
<dbReference type="Gene3D" id="1.10.10.10">
    <property type="entry name" value="Winged helix-like DNA-binding domain superfamily/Winged helix DNA-binding domain"/>
    <property type="match status" value="1"/>
</dbReference>
<dbReference type="EMBL" id="FSQW01000001">
    <property type="protein sequence ID" value="SIN59837.1"/>
    <property type="molecule type" value="Genomic_DNA"/>
</dbReference>
<dbReference type="AlphaFoldDB" id="A0A1N6CMW4"/>
<dbReference type="PANTHER" id="PTHR30537:SF30">
    <property type="entry name" value="TRANSCRIPTIONAL REGULATOR-RELATED"/>
    <property type="match status" value="1"/>
</dbReference>
<dbReference type="FunFam" id="1.10.10.10:FF:000001">
    <property type="entry name" value="LysR family transcriptional regulator"/>
    <property type="match status" value="1"/>
</dbReference>
<dbReference type="CDD" id="cd08422">
    <property type="entry name" value="PBP2_CrgA_like"/>
    <property type="match status" value="1"/>
</dbReference>
<dbReference type="Proteomes" id="UP000185192">
    <property type="component" value="Unassembled WGS sequence"/>
</dbReference>
<evidence type="ECO:0000313" key="6">
    <source>
        <dbReference type="EMBL" id="SIN59837.1"/>
    </source>
</evidence>
<dbReference type="Pfam" id="PF03466">
    <property type="entry name" value="LysR_substrate"/>
    <property type="match status" value="1"/>
</dbReference>
<dbReference type="Gene3D" id="3.40.190.290">
    <property type="match status" value="1"/>
</dbReference>
<dbReference type="GO" id="GO:0003700">
    <property type="term" value="F:DNA-binding transcription factor activity"/>
    <property type="evidence" value="ECO:0007669"/>
    <property type="project" value="InterPro"/>
</dbReference>
<keyword evidence="7" id="KW-1185">Reference proteome</keyword>
<dbReference type="InterPro" id="IPR000847">
    <property type="entry name" value="LysR_HTH_N"/>
</dbReference>
<dbReference type="OrthoDB" id="9813056at2"/>
<feature type="domain" description="HTH lysR-type" evidence="5">
    <location>
        <begin position="6"/>
        <end position="63"/>
    </location>
</feature>
<sequence>MSKSLDRLTLLETFVRISERGSISAAARDLGLSQASASRQLSDLEERLAVQLISRTTHSLALTSAGEACLESARAQIGAWEVLTERFAGEADAMKGSLRVVAPVALGQGVLADAVATFQKTWPGVQIEWILDDDVIRFSDMGCDLWIKVGAVPDDRLVVRPVTSVRRILAASRDFAGSDSSMRIRDLSRLPFAALTPFEAGKVPLTDEDGRQKVLKAEPVFLTSNIAAILRSVRSGHTFAVLPEWLIKSELKAGGMVRLAPEWRAPDLEINVAYAPASRQSLRLRRFTQEITKVLESLE</sequence>
<keyword evidence="2" id="KW-0805">Transcription regulation</keyword>
<dbReference type="RefSeq" id="WP_074203456.1">
    <property type="nucleotide sequence ID" value="NZ_FSQW01000001.1"/>
</dbReference>